<dbReference type="NCBIfam" id="TIGR01027">
    <property type="entry name" value="proB"/>
    <property type="match status" value="1"/>
</dbReference>
<feature type="compositionally biased region" description="Basic and acidic residues" evidence="18">
    <location>
        <begin position="120"/>
        <end position="133"/>
    </location>
</feature>
<dbReference type="InterPro" id="IPR001048">
    <property type="entry name" value="Asp/Glu/Uridylate_kinase"/>
</dbReference>
<dbReference type="UniPathway" id="UPA00098">
    <property type="reaction ID" value="UER00359"/>
</dbReference>
<dbReference type="InterPro" id="IPR016161">
    <property type="entry name" value="Ald_DH/histidinol_DH"/>
</dbReference>
<evidence type="ECO:0000256" key="17">
    <source>
        <dbReference type="PIRNR" id="PIRNR036429"/>
    </source>
</evidence>
<evidence type="ECO:0000313" key="22">
    <source>
        <dbReference type="Proteomes" id="UP000625711"/>
    </source>
</evidence>
<comment type="catalytic activity">
    <reaction evidence="15 17">
        <text>L-glutamate 5-semialdehyde + phosphate + NADP(+) = L-glutamyl 5-phosphate + NADPH + H(+)</text>
        <dbReference type="Rhea" id="RHEA:19541"/>
        <dbReference type="ChEBI" id="CHEBI:15378"/>
        <dbReference type="ChEBI" id="CHEBI:43474"/>
        <dbReference type="ChEBI" id="CHEBI:57783"/>
        <dbReference type="ChEBI" id="CHEBI:58066"/>
        <dbReference type="ChEBI" id="CHEBI:58274"/>
        <dbReference type="ChEBI" id="CHEBI:58349"/>
        <dbReference type="EC" id="1.2.1.41"/>
    </reaction>
</comment>
<dbReference type="NCBIfam" id="TIGR00407">
    <property type="entry name" value="proA"/>
    <property type="match status" value="1"/>
</dbReference>
<keyword evidence="22" id="KW-1185">Reference proteome</keyword>
<dbReference type="InterPro" id="IPR019797">
    <property type="entry name" value="Glutamate_5-kinase_CS"/>
</dbReference>
<reference evidence="21" key="1">
    <citation type="submission" date="2020-08" db="EMBL/GenBank/DDBJ databases">
        <title>Genome sequencing and assembly of the red palm weevil Rhynchophorus ferrugineus.</title>
        <authorList>
            <person name="Dias G.B."/>
            <person name="Bergman C.M."/>
            <person name="Manee M."/>
        </authorList>
    </citation>
    <scope>NUCLEOTIDE SEQUENCE</scope>
    <source>
        <strain evidence="21">AA-2017</strain>
        <tissue evidence="21">Whole larva</tissue>
    </source>
</reference>
<evidence type="ECO:0000256" key="8">
    <source>
        <dbReference type="ARBA" id="ARBA00022679"/>
    </source>
</evidence>
<evidence type="ECO:0000256" key="4">
    <source>
        <dbReference type="ARBA" id="ARBA00009302"/>
    </source>
</evidence>
<dbReference type="Pfam" id="PF00171">
    <property type="entry name" value="Aldedh"/>
    <property type="match status" value="1"/>
</dbReference>
<evidence type="ECO:0000259" key="19">
    <source>
        <dbReference type="Pfam" id="PF00171"/>
    </source>
</evidence>
<feature type="domain" description="Aldehyde dehydrogenase" evidence="19">
    <location>
        <begin position="323"/>
        <end position="602"/>
    </location>
</feature>
<keyword evidence="10 17" id="KW-0418">Kinase</keyword>
<name>A0A834IV77_RHYFE</name>
<evidence type="ECO:0000256" key="1">
    <source>
        <dbReference type="ARBA" id="ARBA00004985"/>
    </source>
</evidence>
<dbReference type="InterPro" id="IPR001057">
    <property type="entry name" value="Glu/AcGlu_kinase"/>
</dbReference>
<dbReference type="InterPro" id="IPR020593">
    <property type="entry name" value="G-glutamylP_reductase_CS"/>
</dbReference>
<dbReference type="NCBIfam" id="TIGR01092">
    <property type="entry name" value="P5CS"/>
    <property type="match status" value="1"/>
</dbReference>
<dbReference type="PIRSF" id="PIRSF036429">
    <property type="entry name" value="P5C_syn"/>
    <property type="match status" value="1"/>
</dbReference>
<keyword evidence="13 17" id="KW-0560">Oxidoreductase</keyword>
<comment type="similarity">
    <text evidence="4 17">In the N-terminal section; belongs to the glutamate 5-kinase family.</text>
</comment>
<dbReference type="InterPro" id="IPR005766">
    <property type="entry name" value="P5_carboxy_syn"/>
</dbReference>
<feature type="region of interest" description="Disordered" evidence="18">
    <location>
        <begin position="113"/>
        <end position="134"/>
    </location>
</feature>
<dbReference type="InterPro" id="IPR000965">
    <property type="entry name" value="GPR_dom"/>
</dbReference>
<evidence type="ECO:0000256" key="11">
    <source>
        <dbReference type="ARBA" id="ARBA00022840"/>
    </source>
</evidence>
<keyword evidence="14" id="KW-0511">Multifunctional enzyme</keyword>
<evidence type="ECO:0000256" key="6">
    <source>
        <dbReference type="ARBA" id="ARBA00022605"/>
    </source>
</evidence>
<gene>
    <name evidence="21" type="ORF">GWI33_004340</name>
</gene>
<dbReference type="PANTHER" id="PTHR11063:SF8">
    <property type="entry name" value="DELTA-1-PYRROLINE-5-CARBOXYLATE SYNTHASE"/>
    <property type="match status" value="1"/>
</dbReference>
<protein>
    <recommendedName>
        <fullName evidence="17">Delta-1-pyrroline-5-carboxylate synthase</fullName>
    </recommendedName>
    <domain>
        <recommendedName>
            <fullName evidence="17">Glutamate 5-kinase</fullName>
            <shortName evidence="17">GK</shortName>
            <ecNumber evidence="17">2.7.2.11</ecNumber>
        </recommendedName>
        <alternativeName>
            <fullName evidence="17">Gamma-glutamyl kinase</fullName>
        </alternativeName>
    </domain>
    <domain>
        <recommendedName>
            <fullName evidence="17">Gamma-glutamyl phosphate reductase</fullName>
            <shortName evidence="17">GPR</shortName>
            <ecNumber evidence="17">1.2.1.41</ecNumber>
        </recommendedName>
        <alternativeName>
            <fullName evidence="17">Glutamate-5-semialdehyde dehydrogenase</fullName>
        </alternativeName>
        <alternativeName>
            <fullName evidence="17">Glutamyl-gamma-semialdehyde dehydrogenase</fullName>
        </alternativeName>
    </domain>
</protein>
<dbReference type="PROSITE" id="PS01223">
    <property type="entry name" value="PROA"/>
    <property type="match status" value="1"/>
</dbReference>
<comment type="pathway">
    <text evidence="2 17">Amino-acid biosynthesis; L-proline biosynthesis; L-glutamate 5-semialdehyde from L-glutamate: step 1/2.</text>
</comment>
<dbReference type="GO" id="GO:0055129">
    <property type="term" value="P:L-proline biosynthetic process"/>
    <property type="evidence" value="ECO:0007669"/>
    <property type="project" value="UniProtKB-UniRule"/>
</dbReference>
<evidence type="ECO:0000256" key="12">
    <source>
        <dbReference type="ARBA" id="ARBA00022857"/>
    </source>
</evidence>
<dbReference type="Pfam" id="PF00696">
    <property type="entry name" value="AA_kinase"/>
    <property type="match status" value="1"/>
</dbReference>
<sequence length="742" mass="81167">MYPRKSIVKCSYHYPRHCYRFLASKPAKPPNAPKEKACDQAEKPAVKVPISERSQLKNAKRVMIKFGSAVIIQGPGKGLAMSRLANLVEQMADIHHQDKDLLFITSGSVAHGRSKLSHKTSKEKGAKPLDKKPSAAVGQPALMYLYEALFNRYNIQTAQVLVTETDIYQDENRKALTQTLNHLLSLRVIPVLNTNDAVLPQPNTPCPTLCKGIVLSDNDSLAAMLASETKTDLLLLLSTIDGVYDKKPDDPNAKLLYTFTEAHKKAIEYGATSNVGLGGMESKVSSSLWALDHGVSVVICNGMKQDAIKTVLSGKKFGTIFAHKECVDESTDQIAATARNSGRLLAQLPADQRVACIKKLADLLDSKSKEVIAANEEDLKQAKKVGYSEVLIHRLKLTPPKLKALSVGLRQISESSKTILGRVVRRTLLADNLELSQITVPIGVLLVIFESRPDALPQIASLAIASGNGLVLKGGEEAHHSNKKLMELVDEALASIKCQGAVGLVNTKEEIADLINMDQYIDLIIPRGSNQLVKFIQDNAKRIPVMGHSEGICHTYVDKCMEQEKALKIIKDAKTDYPAACNATETILLHKDLMEGDFFAALCCMLNDAGVKMHSGPSLLKYLQFGPPLAKSMKHEYSSMECCVEVVDNMDQAVEHIHKYGSSHTECIITEDEETAENFLMKVDSACVFHNASTRMADGFRFGLGAEVGISTSRIHARGPVGVEGKRKFVHKPLPLDGSCEK</sequence>
<dbReference type="CDD" id="cd07079">
    <property type="entry name" value="ALDH_F18-19_ProA-GPR"/>
    <property type="match status" value="1"/>
</dbReference>
<comment type="pathway">
    <text evidence="1 17">Amino-acid biosynthesis; L-proline biosynthesis; L-glutamate 5-semialdehyde from L-glutamate: step 2/2.</text>
</comment>
<evidence type="ECO:0000256" key="15">
    <source>
        <dbReference type="ARBA" id="ARBA00049024"/>
    </source>
</evidence>
<dbReference type="Gene3D" id="3.40.309.10">
    <property type="entry name" value="Aldehyde Dehydrogenase, Chain A, domain 2"/>
    <property type="match status" value="1"/>
</dbReference>
<proteinExistence type="inferred from homology"/>
<keyword evidence="6 17" id="KW-0028">Amino-acid biosynthesis</keyword>
<dbReference type="GO" id="GO:0005739">
    <property type="term" value="C:mitochondrion"/>
    <property type="evidence" value="ECO:0007669"/>
    <property type="project" value="UniProtKB-UniRule"/>
</dbReference>
<dbReference type="HAMAP" id="MF_00412">
    <property type="entry name" value="ProA"/>
    <property type="match status" value="1"/>
</dbReference>
<dbReference type="GO" id="GO:0004349">
    <property type="term" value="F:glutamate 5-kinase activity"/>
    <property type="evidence" value="ECO:0007669"/>
    <property type="project" value="UniProtKB-UniRule"/>
</dbReference>
<dbReference type="InterPro" id="IPR016162">
    <property type="entry name" value="Ald_DH_N"/>
</dbReference>
<comment type="catalytic activity">
    <reaction evidence="16 17">
        <text>L-glutamate + ATP = L-glutamyl 5-phosphate + ADP</text>
        <dbReference type="Rhea" id="RHEA:14877"/>
        <dbReference type="ChEBI" id="CHEBI:29985"/>
        <dbReference type="ChEBI" id="CHEBI:30616"/>
        <dbReference type="ChEBI" id="CHEBI:58274"/>
        <dbReference type="ChEBI" id="CHEBI:456216"/>
        <dbReference type="EC" id="2.7.2.11"/>
    </reaction>
</comment>
<dbReference type="EC" id="1.2.1.41" evidence="17"/>
<dbReference type="GO" id="GO:0004350">
    <property type="term" value="F:glutamate-5-semialdehyde dehydrogenase activity"/>
    <property type="evidence" value="ECO:0007669"/>
    <property type="project" value="UniProtKB-UniRule"/>
</dbReference>
<dbReference type="AlphaFoldDB" id="A0A834IV77"/>
<evidence type="ECO:0000256" key="14">
    <source>
        <dbReference type="ARBA" id="ARBA00023268"/>
    </source>
</evidence>
<dbReference type="InterPro" id="IPR016163">
    <property type="entry name" value="Ald_DH_C"/>
</dbReference>
<dbReference type="OrthoDB" id="1934954at2759"/>
<keyword evidence="9 17" id="KW-0547">Nucleotide-binding</keyword>
<dbReference type="NCBIfam" id="NF001221">
    <property type="entry name" value="PRK00197.1"/>
    <property type="match status" value="1"/>
</dbReference>
<dbReference type="InterPro" id="IPR036393">
    <property type="entry name" value="AceGlu_kinase-like_sf"/>
</dbReference>
<dbReference type="Gene3D" id="3.40.605.10">
    <property type="entry name" value="Aldehyde Dehydrogenase, Chain A, domain 1"/>
    <property type="match status" value="1"/>
</dbReference>
<dbReference type="GO" id="GO:0005524">
    <property type="term" value="F:ATP binding"/>
    <property type="evidence" value="ECO:0007669"/>
    <property type="project" value="UniProtKB-UniRule"/>
</dbReference>
<organism evidence="21 22">
    <name type="scientific">Rhynchophorus ferrugineus</name>
    <name type="common">Red palm weevil</name>
    <name type="synonym">Curculio ferrugineus</name>
    <dbReference type="NCBI Taxonomy" id="354439"/>
    <lineage>
        <taxon>Eukaryota</taxon>
        <taxon>Metazoa</taxon>
        <taxon>Ecdysozoa</taxon>
        <taxon>Arthropoda</taxon>
        <taxon>Hexapoda</taxon>
        <taxon>Insecta</taxon>
        <taxon>Pterygota</taxon>
        <taxon>Neoptera</taxon>
        <taxon>Endopterygota</taxon>
        <taxon>Coleoptera</taxon>
        <taxon>Polyphaga</taxon>
        <taxon>Cucujiformia</taxon>
        <taxon>Curculionidae</taxon>
        <taxon>Dryophthorinae</taxon>
        <taxon>Rhynchophorus</taxon>
    </lineage>
</organism>
<keyword evidence="12 17" id="KW-0521">NADP</keyword>
<evidence type="ECO:0000256" key="7">
    <source>
        <dbReference type="ARBA" id="ARBA00022650"/>
    </source>
</evidence>
<keyword evidence="11 17" id="KW-0067">ATP-binding</keyword>
<evidence type="ECO:0000256" key="9">
    <source>
        <dbReference type="ARBA" id="ARBA00022741"/>
    </source>
</evidence>
<dbReference type="Gene3D" id="3.40.1160.10">
    <property type="entry name" value="Acetylglutamate kinase-like"/>
    <property type="match status" value="1"/>
</dbReference>
<keyword evidence="7 17" id="KW-0641">Proline biosynthesis</keyword>
<dbReference type="InterPro" id="IPR015590">
    <property type="entry name" value="Aldehyde_DH_dom"/>
</dbReference>
<evidence type="ECO:0000256" key="13">
    <source>
        <dbReference type="ARBA" id="ARBA00023002"/>
    </source>
</evidence>
<dbReference type="SUPFAM" id="SSF53720">
    <property type="entry name" value="ALDH-like"/>
    <property type="match status" value="1"/>
</dbReference>
<dbReference type="SUPFAM" id="SSF53633">
    <property type="entry name" value="Carbamate kinase-like"/>
    <property type="match status" value="1"/>
</dbReference>
<evidence type="ECO:0000256" key="2">
    <source>
        <dbReference type="ARBA" id="ARBA00005185"/>
    </source>
</evidence>
<dbReference type="PRINTS" id="PR00474">
    <property type="entry name" value="GLU5KINASE"/>
</dbReference>
<feature type="domain" description="Aspartate/glutamate/uridylate kinase" evidence="20">
    <location>
        <begin position="60"/>
        <end position="301"/>
    </location>
</feature>
<dbReference type="Proteomes" id="UP000625711">
    <property type="component" value="Unassembled WGS sequence"/>
</dbReference>
<comment type="similarity">
    <text evidence="3 17">In the C-terminal section; belongs to the gamma-glutamyl phosphate reductase family.</text>
</comment>
<dbReference type="EC" id="2.7.2.11" evidence="17"/>
<dbReference type="FunFam" id="3.40.309.10:FF:000015">
    <property type="entry name" value="Delta-1-pyrroline-5-carboxylate synthase"/>
    <property type="match status" value="1"/>
</dbReference>
<comment type="caution">
    <text evidence="21">The sequence shown here is derived from an EMBL/GenBank/DDBJ whole genome shotgun (WGS) entry which is preliminary data.</text>
</comment>
<dbReference type="InterPro" id="IPR005715">
    <property type="entry name" value="Glu_5kinase/COase_Synthase"/>
</dbReference>
<accession>A0A834IV77</accession>
<evidence type="ECO:0000256" key="10">
    <source>
        <dbReference type="ARBA" id="ARBA00022777"/>
    </source>
</evidence>
<dbReference type="PANTHER" id="PTHR11063">
    <property type="entry name" value="GLUTAMATE SEMIALDEHYDE DEHYDROGENASE"/>
    <property type="match status" value="1"/>
</dbReference>
<keyword evidence="5" id="KW-0963">Cytoplasm</keyword>
<dbReference type="FunFam" id="3.40.1160.10:FF:000006">
    <property type="entry name" value="Glutamate 5-kinase"/>
    <property type="match status" value="1"/>
</dbReference>
<evidence type="ECO:0000259" key="20">
    <source>
        <dbReference type="Pfam" id="PF00696"/>
    </source>
</evidence>
<evidence type="ECO:0000256" key="18">
    <source>
        <dbReference type="SAM" id="MobiDB-lite"/>
    </source>
</evidence>
<evidence type="ECO:0000256" key="5">
    <source>
        <dbReference type="ARBA" id="ARBA00022490"/>
    </source>
</evidence>
<keyword evidence="8 17" id="KW-0808">Transferase</keyword>
<dbReference type="PROSITE" id="PS00902">
    <property type="entry name" value="GLUTAMATE_5_KINASE"/>
    <property type="match status" value="1"/>
</dbReference>
<evidence type="ECO:0000256" key="16">
    <source>
        <dbReference type="ARBA" id="ARBA00049141"/>
    </source>
</evidence>
<evidence type="ECO:0000256" key="3">
    <source>
        <dbReference type="ARBA" id="ARBA00006300"/>
    </source>
</evidence>
<dbReference type="EMBL" id="JAACXV010000022">
    <property type="protein sequence ID" value="KAF7286716.1"/>
    <property type="molecule type" value="Genomic_DNA"/>
</dbReference>
<evidence type="ECO:0000313" key="21">
    <source>
        <dbReference type="EMBL" id="KAF7286716.1"/>
    </source>
</evidence>